<accession>A0ACC0RL73</accession>
<dbReference type="Proteomes" id="UP000006729">
    <property type="component" value="Chromosome 19"/>
</dbReference>
<comment type="caution">
    <text evidence="1">The sequence shown here is derived from an EMBL/GenBank/DDBJ whole genome shotgun (WGS) entry which is preliminary data.</text>
</comment>
<organism evidence="1 2">
    <name type="scientific">Populus trichocarpa</name>
    <name type="common">Western balsam poplar</name>
    <name type="synonym">Populus balsamifera subsp. trichocarpa</name>
    <dbReference type="NCBI Taxonomy" id="3694"/>
    <lineage>
        <taxon>Eukaryota</taxon>
        <taxon>Viridiplantae</taxon>
        <taxon>Streptophyta</taxon>
        <taxon>Embryophyta</taxon>
        <taxon>Tracheophyta</taxon>
        <taxon>Spermatophyta</taxon>
        <taxon>Magnoliopsida</taxon>
        <taxon>eudicotyledons</taxon>
        <taxon>Gunneridae</taxon>
        <taxon>Pentapetalae</taxon>
        <taxon>rosids</taxon>
        <taxon>fabids</taxon>
        <taxon>Malpighiales</taxon>
        <taxon>Salicaceae</taxon>
        <taxon>Saliceae</taxon>
        <taxon>Populus</taxon>
    </lineage>
</organism>
<protein>
    <submittedName>
        <fullName evidence="1">Uncharacterized protein</fullName>
    </submittedName>
</protein>
<sequence>MLPVCSATQCCSSHSQGRKTPYLLMSSLRFSEKEMAFLILGEPLGFAMQDRYQRPYLVQGGFQSWVKQGIQVKELKPETVLTILNEGFAAASYALLGLHICFLMDRLSITFQEQLPKMLKSSVSGRRPYNLLPSLASVRRLLSSVRLGVQAFSCAAGKLENNRIGLPTSPSSSDVQNRGLKAESQPSETKVQNPSPESVTPLNEKVDLSEA</sequence>
<evidence type="ECO:0000313" key="1">
    <source>
        <dbReference type="EMBL" id="KAI9377684.1"/>
    </source>
</evidence>
<gene>
    <name evidence="1" type="ORF">POPTR_019G098950v4</name>
</gene>
<keyword evidence="2" id="KW-1185">Reference proteome</keyword>
<dbReference type="EMBL" id="CM009308">
    <property type="protein sequence ID" value="KAI9377684.1"/>
    <property type="molecule type" value="Genomic_DNA"/>
</dbReference>
<name>A0ACC0RL73_POPTR</name>
<proteinExistence type="predicted"/>
<evidence type="ECO:0000313" key="2">
    <source>
        <dbReference type="Proteomes" id="UP000006729"/>
    </source>
</evidence>
<reference evidence="1 2" key="1">
    <citation type="journal article" date="2006" name="Science">
        <title>The genome of black cottonwood, Populus trichocarpa (Torr. &amp; Gray).</title>
        <authorList>
            <person name="Tuskan G.A."/>
            <person name="Difazio S."/>
            <person name="Jansson S."/>
            <person name="Bohlmann J."/>
            <person name="Grigoriev I."/>
            <person name="Hellsten U."/>
            <person name="Putnam N."/>
            <person name="Ralph S."/>
            <person name="Rombauts S."/>
            <person name="Salamov A."/>
            <person name="Schein J."/>
            <person name="Sterck L."/>
            <person name="Aerts A."/>
            <person name="Bhalerao R.R."/>
            <person name="Bhalerao R.P."/>
            <person name="Blaudez D."/>
            <person name="Boerjan W."/>
            <person name="Brun A."/>
            <person name="Brunner A."/>
            <person name="Busov V."/>
            <person name="Campbell M."/>
            <person name="Carlson J."/>
            <person name="Chalot M."/>
            <person name="Chapman J."/>
            <person name="Chen G.L."/>
            <person name="Cooper D."/>
            <person name="Coutinho P.M."/>
            <person name="Couturier J."/>
            <person name="Covert S."/>
            <person name="Cronk Q."/>
            <person name="Cunningham R."/>
            <person name="Davis J."/>
            <person name="Degroeve S."/>
            <person name="Dejardin A."/>
            <person name="Depamphilis C."/>
            <person name="Detter J."/>
            <person name="Dirks B."/>
            <person name="Dubchak I."/>
            <person name="Duplessis S."/>
            <person name="Ehlting J."/>
            <person name="Ellis B."/>
            <person name="Gendler K."/>
            <person name="Goodstein D."/>
            <person name="Gribskov M."/>
            <person name="Grimwood J."/>
            <person name="Groover A."/>
            <person name="Gunter L."/>
            <person name="Hamberger B."/>
            <person name="Heinze B."/>
            <person name="Helariutta Y."/>
            <person name="Henrissat B."/>
            <person name="Holligan D."/>
            <person name="Holt R."/>
            <person name="Huang W."/>
            <person name="Islam-Faridi N."/>
            <person name="Jones S."/>
            <person name="Jones-Rhoades M."/>
            <person name="Jorgensen R."/>
            <person name="Joshi C."/>
            <person name="Kangasjarvi J."/>
            <person name="Karlsson J."/>
            <person name="Kelleher C."/>
            <person name="Kirkpatrick R."/>
            <person name="Kirst M."/>
            <person name="Kohler A."/>
            <person name="Kalluri U."/>
            <person name="Larimer F."/>
            <person name="Leebens-Mack J."/>
            <person name="Leple J.C."/>
            <person name="Locascio P."/>
            <person name="Lou Y."/>
            <person name="Lucas S."/>
            <person name="Martin F."/>
            <person name="Montanini B."/>
            <person name="Napoli C."/>
            <person name="Nelson D.R."/>
            <person name="Nelson C."/>
            <person name="Nieminen K."/>
            <person name="Nilsson O."/>
            <person name="Pereda V."/>
            <person name="Peter G."/>
            <person name="Philippe R."/>
            <person name="Pilate G."/>
            <person name="Poliakov A."/>
            <person name="Razumovskaya J."/>
            <person name="Richardson P."/>
            <person name="Rinaldi C."/>
            <person name="Ritland K."/>
            <person name="Rouze P."/>
            <person name="Ryaboy D."/>
            <person name="Schmutz J."/>
            <person name="Schrader J."/>
            <person name="Segerman B."/>
            <person name="Shin H."/>
            <person name="Siddiqui A."/>
            <person name="Sterky F."/>
            <person name="Terry A."/>
            <person name="Tsai C.J."/>
            <person name="Uberbacher E."/>
            <person name="Unneberg P."/>
            <person name="Vahala J."/>
            <person name="Wall K."/>
            <person name="Wessler S."/>
            <person name="Yang G."/>
            <person name="Yin T."/>
            <person name="Douglas C."/>
            <person name="Marra M."/>
            <person name="Sandberg G."/>
            <person name="Van de Peer Y."/>
            <person name="Rokhsar D."/>
        </authorList>
    </citation>
    <scope>NUCLEOTIDE SEQUENCE [LARGE SCALE GENOMIC DNA]</scope>
    <source>
        <strain evidence="2">cv. Nisqually</strain>
    </source>
</reference>